<dbReference type="Proteomes" id="UP000823775">
    <property type="component" value="Unassembled WGS sequence"/>
</dbReference>
<gene>
    <name evidence="2" type="ORF">HAX54_021325</name>
</gene>
<keyword evidence="3" id="KW-1185">Reference proteome</keyword>
<name>A0ABS8UUH2_DATST</name>
<feature type="region of interest" description="Disordered" evidence="1">
    <location>
        <begin position="224"/>
        <end position="250"/>
    </location>
</feature>
<reference evidence="2 3" key="1">
    <citation type="journal article" date="2021" name="BMC Genomics">
        <title>Datura genome reveals duplications of psychoactive alkaloid biosynthetic genes and high mutation rate following tissue culture.</title>
        <authorList>
            <person name="Rajewski A."/>
            <person name="Carter-House D."/>
            <person name="Stajich J."/>
            <person name="Litt A."/>
        </authorList>
    </citation>
    <scope>NUCLEOTIDE SEQUENCE [LARGE SCALE GENOMIC DNA]</scope>
    <source>
        <strain evidence="2">AR-01</strain>
    </source>
</reference>
<evidence type="ECO:0000313" key="2">
    <source>
        <dbReference type="EMBL" id="MCD9637821.1"/>
    </source>
</evidence>
<feature type="compositionally biased region" description="Basic and acidic residues" evidence="1">
    <location>
        <begin position="225"/>
        <end position="236"/>
    </location>
</feature>
<dbReference type="EMBL" id="JACEIK010002563">
    <property type="protein sequence ID" value="MCD9637821.1"/>
    <property type="molecule type" value="Genomic_DNA"/>
</dbReference>
<comment type="caution">
    <text evidence="2">The sequence shown here is derived from an EMBL/GenBank/DDBJ whole genome shotgun (WGS) entry which is preliminary data.</text>
</comment>
<accession>A0ABS8UUH2</accession>
<organism evidence="2 3">
    <name type="scientific">Datura stramonium</name>
    <name type="common">Jimsonweed</name>
    <name type="synonym">Common thornapple</name>
    <dbReference type="NCBI Taxonomy" id="4076"/>
    <lineage>
        <taxon>Eukaryota</taxon>
        <taxon>Viridiplantae</taxon>
        <taxon>Streptophyta</taxon>
        <taxon>Embryophyta</taxon>
        <taxon>Tracheophyta</taxon>
        <taxon>Spermatophyta</taxon>
        <taxon>Magnoliopsida</taxon>
        <taxon>eudicotyledons</taxon>
        <taxon>Gunneridae</taxon>
        <taxon>Pentapetalae</taxon>
        <taxon>asterids</taxon>
        <taxon>lamiids</taxon>
        <taxon>Solanales</taxon>
        <taxon>Solanaceae</taxon>
        <taxon>Solanoideae</taxon>
        <taxon>Datureae</taxon>
        <taxon>Datura</taxon>
    </lineage>
</organism>
<proteinExistence type="predicted"/>
<evidence type="ECO:0000313" key="3">
    <source>
        <dbReference type="Proteomes" id="UP000823775"/>
    </source>
</evidence>
<evidence type="ECO:0000256" key="1">
    <source>
        <dbReference type="SAM" id="MobiDB-lite"/>
    </source>
</evidence>
<protein>
    <submittedName>
        <fullName evidence="2">Uncharacterized protein</fullName>
    </submittedName>
</protein>
<sequence>MQLPFADGSPLSPERITFLPDFISFPCSRVTNNGIILTFFCSIMSISPYSHTCQASVYTNNTQVRFGLEGMEEYYSVFKEKPVIHAEAQFDAESFKTAFPDIYYQIGTRDWGPFTIPVDPYFLELVWEFYASYRARQQLLKHKGRTEVFPCLTSVWVLGQEVPVTPEVMNSLYRDEIIPQESGGQIKPIPIGSQLDCKRSTTMGYLQGPSFIGKQYDYIGHKNRKEAPSMKREKYTGNKTPPPPSASTHTVAAPLHTDEFHSSTPPDFLNIAQRDKIHESQLVQLAKAIPSMIQIAIKKVLQPAKDKLTSLCSTIDVLESEVGTLRQEMAALTAPPSTSHLTPYIPEVMPAEPEAPEVCRMIGGWDMKVI</sequence>